<organism evidence="1 2">
    <name type="scientific">Kitasatospora viridis</name>
    <dbReference type="NCBI Taxonomy" id="281105"/>
    <lineage>
        <taxon>Bacteria</taxon>
        <taxon>Bacillati</taxon>
        <taxon>Actinomycetota</taxon>
        <taxon>Actinomycetes</taxon>
        <taxon>Kitasatosporales</taxon>
        <taxon>Streptomycetaceae</taxon>
        <taxon>Kitasatospora</taxon>
    </lineage>
</organism>
<dbReference type="AlphaFoldDB" id="A0A561UKE3"/>
<evidence type="ECO:0000313" key="1">
    <source>
        <dbReference type="EMBL" id="TWF99830.1"/>
    </source>
</evidence>
<gene>
    <name evidence="1" type="ORF">FHX73_113686</name>
</gene>
<keyword evidence="2" id="KW-1185">Reference proteome</keyword>
<dbReference type="EMBL" id="VIWT01000001">
    <property type="protein sequence ID" value="TWF99830.1"/>
    <property type="molecule type" value="Genomic_DNA"/>
</dbReference>
<sequence length="74" mass="8048">MRVRRVEVPQALRESSGLVAAYNVVVVREASVLGATAVRFKSPVGRVVWRTAQPIHQIAVPKLLKRASRSLSAG</sequence>
<evidence type="ECO:0000313" key="2">
    <source>
        <dbReference type="Proteomes" id="UP000317940"/>
    </source>
</evidence>
<reference evidence="1 2" key="1">
    <citation type="submission" date="2019-06" db="EMBL/GenBank/DDBJ databases">
        <title>Sequencing the genomes of 1000 actinobacteria strains.</title>
        <authorList>
            <person name="Klenk H.-P."/>
        </authorList>
    </citation>
    <scope>NUCLEOTIDE SEQUENCE [LARGE SCALE GENOMIC DNA]</scope>
    <source>
        <strain evidence="1 2">DSM 44826</strain>
    </source>
</reference>
<name>A0A561UKE3_9ACTN</name>
<proteinExistence type="predicted"/>
<comment type="caution">
    <text evidence="1">The sequence shown here is derived from an EMBL/GenBank/DDBJ whole genome shotgun (WGS) entry which is preliminary data.</text>
</comment>
<accession>A0A561UKE3</accession>
<dbReference type="Proteomes" id="UP000317940">
    <property type="component" value="Unassembled WGS sequence"/>
</dbReference>
<protein>
    <submittedName>
        <fullName evidence="1">Uncharacterized protein</fullName>
    </submittedName>
</protein>